<feature type="chain" id="PRO_5037525127" evidence="11">
    <location>
        <begin position="20"/>
        <end position="371"/>
    </location>
</feature>
<evidence type="ECO:0000256" key="8">
    <source>
        <dbReference type="ARBA" id="ARBA00023114"/>
    </source>
</evidence>
<dbReference type="GO" id="GO:0015288">
    <property type="term" value="F:porin activity"/>
    <property type="evidence" value="ECO:0007669"/>
    <property type="project" value="UniProtKB-KW"/>
</dbReference>
<dbReference type="AlphaFoldDB" id="A0A918U7N3"/>
<dbReference type="PANTHER" id="PTHR34501">
    <property type="entry name" value="PROTEIN YDDL-RELATED"/>
    <property type="match status" value="1"/>
</dbReference>
<feature type="signal peptide" evidence="11">
    <location>
        <begin position="1"/>
        <end position="19"/>
    </location>
</feature>
<keyword evidence="10" id="KW-0998">Cell outer membrane</keyword>
<keyword evidence="8" id="KW-0626">Porin</keyword>
<keyword evidence="9" id="KW-0472">Membrane</keyword>
<dbReference type="PANTHER" id="PTHR34501:SF9">
    <property type="entry name" value="MAJOR OUTER MEMBRANE PROTEIN P.IA"/>
    <property type="match status" value="1"/>
</dbReference>
<proteinExistence type="predicted"/>
<evidence type="ECO:0000256" key="7">
    <source>
        <dbReference type="ARBA" id="ARBA00023065"/>
    </source>
</evidence>
<dbReference type="PRINTS" id="PR00182">
    <property type="entry name" value="ECOLNEIPORIN"/>
</dbReference>
<dbReference type="GO" id="GO:0034220">
    <property type="term" value="P:monoatomic ion transmembrane transport"/>
    <property type="evidence" value="ECO:0007669"/>
    <property type="project" value="InterPro"/>
</dbReference>
<evidence type="ECO:0000313" key="13">
    <source>
        <dbReference type="EMBL" id="GGY05231.1"/>
    </source>
</evidence>
<accession>A0A918U7N3</accession>
<protein>
    <submittedName>
        <fullName evidence="13">Major outer membrane protein P.IA</fullName>
    </submittedName>
</protein>
<dbReference type="Pfam" id="PF13609">
    <property type="entry name" value="Porin_4"/>
    <property type="match status" value="1"/>
</dbReference>
<evidence type="ECO:0000256" key="1">
    <source>
        <dbReference type="ARBA" id="ARBA00004571"/>
    </source>
</evidence>
<keyword evidence="5" id="KW-0812">Transmembrane</keyword>
<keyword evidence="6 11" id="KW-0732">Signal</keyword>
<evidence type="ECO:0000256" key="5">
    <source>
        <dbReference type="ARBA" id="ARBA00022692"/>
    </source>
</evidence>
<dbReference type="SUPFAM" id="SSF56935">
    <property type="entry name" value="Porins"/>
    <property type="match status" value="1"/>
</dbReference>
<evidence type="ECO:0000256" key="2">
    <source>
        <dbReference type="ARBA" id="ARBA00011233"/>
    </source>
</evidence>
<dbReference type="GO" id="GO:0009279">
    <property type="term" value="C:cell outer membrane"/>
    <property type="evidence" value="ECO:0007669"/>
    <property type="project" value="UniProtKB-SubCell"/>
</dbReference>
<dbReference type="InterPro" id="IPR023614">
    <property type="entry name" value="Porin_dom_sf"/>
</dbReference>
<feature type="domain" description="Porin" evidence="12">
    <location>
        <begin position="8"/>
        <end position="353"/>
    </location>
</feature>
<reference evidence="13" key="1">
    <citation type="journal article" date="2014" name="Int. J. Syst. Evol. Microbiol.">
        <title>Complete genome sequence of Corynebacterium casei LMG S-19264T (=DSM 44701T), isolated from a smear-ripened cheese.</title>
        <authorList>
            <consortium name="US DOE Joint Genome Institute (JGI-PGF)"/>
            <person name="Walter F."/>
            <person name="Albersmeier A."/>
            <person name="Kalinowski J."/>
            <person name="Ruckert C."/>
        </authorList>
    </citation>
    <scope>NUCLEOTIDE SEQUENCE</scope>
    <source>
        <strain evidence="13">KCTC 32182</strain>
    </source>
</reference>
<dbReference type="Gene3D" id="2.40.160.10">
    <property type="entry name" value="Porin"/>
    <property type="match status" value="1"/>
</dbReference>
<evidence type="ECO:0000256" key="3">
    <source>
        <dbReference type="ARBA" id="ARBA00022448"/>
    </source>
</evidence>
<comment type="subunit">
    <text evidence="2">Homotrimer.</text>
</comment>
<dbReference type="PRINTS" id="PR00184">
    <property type="entry name" value="NEISSPPORIN"/>
</dbReference>
<comment type="caution">
    <text evidence="13">The sequence shown here is derived from an EMBL/GenBank/DDBJ whole genome shotgun (WGS) entry which is preliminary data.</text>
</comment>
<keyword evidence="7" id="KW-0406">Ion transport</keyword>
<evidence type="ECO:0000256" key="9">
    <source>
        <dbReference type="ARBA" id="ARBA00023136"/>
    </source>
</evidence>
<reference evidence="13" key="2">
    <citation type="submission" date="2020-09" db="EMBL/GenBank/DDBJ databases">
        <authorList>
            <person name="Sun Q."/>
            <person name="Kim S."/>
        </authorList>
    </citation>
    <scope>NUCLEOTIDE SEQUENCE</scope>
    <source>
        <strain evidence="13">KCTC 32182</strain>
    </source>
</reference>
<dbReference type="InterPro" id="IPR002299">
    <property type="entry name" value="Porin_Neis"/>
</dbReference>
<evidence type="ECO:0000256" key="6">
    <source>
        <dbReference type="ARBA" id="ARBA00022729"/>
    </source>
</evidence>
<dbReference type="CDD" id="cd00342">
    <property type="entry name" value="gram_neg_porins"/>
    <property type="match status" value="1"/>
</dbReference>
<dbReference type="InterPro" id="IPR033900">
    <property type="entry name" value="Gram_neg_porin_domain"/>
</dbReference>
<evidence type="ECO:0000256" key="4">
    <source>
        <dbReference type="ARBA" id="ARBA00022452"/>
    </source>
</evidence>
<keyword evidence="3" id="KW-0813">Transport</keyword>
<evidence type="ECO:0000256" key="10">
    <source>
        <dbReference type="ARBA" id="ARBA00023237"/>
    </source>
</evidence>
<organism evidence="13 14">
    <name type="scientific">Paludibacterium paludis</name>
    <dbReference type="NCBI Taxonomy" id="1225769"/>
    <lineage>
        <taxon>Bacteria</taxon>
        <taxon>Pseudomonadati</taxon>
        <taxon>Pseudomonadota</taxon>
        <taxon>Betaproteobacteria</taxon>
        <taxon>Neisseriales</taxon>
        <taxon>Chromobacteriaceae</taxon>
        <taxon>Paludibacterium</taxon>
    </lineage>
</organism>
<comment type="subcellular location">
    <subcellularLocation>
        <location evidence="1">Cell outer membrane</location>
        <topology evidence="1">Multi-pass membrane protein</topology>
    </subcellularLocation>
</comment>
<dbReference type="Proteomes" id="UP000645257">
    <property type="component" value="Unassembled WGS sequence"/>
</dbReference>
<name>A0A918U7N3_9NEIS</name>
<evidence type="ECO:0000259" key="12">
    <source>
        <dbReference type="Pfam" id="PF13609"/>
    </source>
</evidence>
<dbReference type="GO" id="GO:0046930">
    <property type="term" value="C:pore complex"/>
    <property type="evidence" value="ECO:0007669"/>
    <property type="project" value="UniProtKB-KW"/>
</dbReference>
<evidence type="ECO:0000313" key="14">
    <source>
        <dbReference type="Proteomes" id="UP000645257"/>
    </source>
</evidence>
<sequence>MKKTYLALATLVLPAVSLADVTLYGEMHGGYEYNKTYSSTLPLDADGKPVGGSGVNDWKSRIGFKGSEDLGNGLKAIWQVESSVFVDGSKNGSLGSRDTFVGLAGEGWGTLRLGRLSNYANDSMELIDPGFYSDQSVGGLAYLTRLDDRVNNAIRYDSPDWNGFRFAVLYGADERRTKRSGSTTNNQTWNVGLSYERDGFFGKYNYERWGDADKLAATKDWHRVEAGYQANDLYLVASYQQIQGYGFGSYYSGVAGTVVQVAALRDLVNNGDLTPAEAADVGKLKLKTHEVALTAGYRFGALTPYLSYAKGFDARLSGKNVNKSGYDQVVVALDYALSKRTELYSSYGRVKWKNSRLGSERSFGLGMVHRF</sequence>
<dbReference type="RefSeq" id="WP_189530717.1">
    <property type="nucleotide sequence ID" value="NZ_BMYX01000001.1"/>
</dbReference>
<gene>
    <name evidence="13" type="primary">porA</name>
    <name evidence="13" type="ORF">GCM10011289_04760</name>
</gene>
<dbReference type="InterPro" id="IPR001702">
    <property type="entry name" value="Porin_Gram-ve"/>
</dbReference>
<keyword evidence="14" id="KW-1185">Reference proteome</keyword>
<dbReference type="EMBL" id="BMYX01000001">
    <property type="protein sequence ID" value="GGY05231.1"/>
    <property type="molecule type" value="Genomic_DNA"/>
</dbReference>
<evidence type="ECO:0000256" key="11">
    <source>
        <dbReference type="SAM" id="SignalP"/>
    </source>
</evidence>
<keyword evidence="4" id="KW-1134">Transmembrane beta strand</keyword>
<dbReference type="InterPro" id="IPR050298">
    <property type="entry name" value="Gram-neg_bact_OMP"/>
</dbReference>